<dbReference type="RefSeq" id="WP_130154287.1">
    <property type="nucleotide sequence ID" value="NZ_SCFB01000007.1"/>
</dbReference>
<dbReference type="AlphaFoldDB" id="A0A4Q7DHF5"/>
<organism evidence="2 3">
    <name type="scientific">Candidatus Finniella inopinata</name>
    <dbReference type="NCBI Taxonomy" id="1696036"/>
    <lineage>
        <taxon>Bacteria</taxon>
        <taxon>Pseudomonadati</taxon>
        <taxon>Pseudomonadota</taxon>
        <taxon>Alphaproteobacteria</taxon>
        <taxon>Holosporales</taxon>
        <taxon>Candidatus Paracaedibacteraceae</taxon>
        <taxon>Candidatus Finniella</taxon>
    </lineage>
</organism>
<evidence type="ECO:0000313" key="2">
    <source>
        <dbReference type="EMBL" id="RZI45708.1"/>
    </source>
</evidence>
<feature type="signal peptide" evidence="1">
    <location>
        <begin position="1"/>
        <end position="18"/>
    </location>
</feature>
<keyword evidence="1" id="KW-0732">Signal</keyword>
<accession>A0A4Q7DHF5</accession>
<keyword evidence="3" id="KW-1185">Reference proteome</keyword>
<evidence type="ECO:0000256" key="1">
    <source>
        <dbReference type="SAM" id="SignalP"/>
    </source>
</evidence>
<feature type="chain" id="PRO_5020238617" evidence="1">
    <location>
        <begin position="19"/>
        <end position="505"/>
    </location>
</feature>
<evidence type="ECO:0000313" key="3">
    <source>
        <dbReference type="Proteomes" id="UP000293550"/>
    </source>
</evidence>
<proteinExistence type="predicted"/>
<dbReference type="EMBL" id="SCFB01000007">
    <property type="protein sequence ID" value="RZI45708.1"/>
    <property type="molecule type" value="Genomic_DNA"/>
</dbReference>
<reference evidence="2 3" key="1">
    <citation type="submission" date="2018-10" db="EMBL/GenBank/DDBJ databases">
        <title>An updated phylogeny of the Alphaproteobacteria reveals that the parasitic Rickettsiales and Holosporales have independent origins.</title>
        <authorList>
            <person name="Munoz-Gomez S.A."/>
            <person name="Hess S."/>
            <person name="Burger G."/>
            <person name="Lang B.F."/>
            <person name="Susko E."/>
            <person name="Slamovits C.H."/>
            <person name="Roger A.J."/>
        </authorList>
    </citation>
    <scope>NUCLEOTIDE SEQUENCE [LARGE SCALE GENOMIC DNA]</scope>
    <source>
        <strain evidence="2">HOLO01</strain>
    </source>
</reference>
<sequence length="505" mass="56382">MACRFLFFLYAFFTCAQALSPTDVTRIRADFDMRYQMNPHLTCLGYAQILAKEAQDLIEDDSKIYDTSAQQEIKRKLTDAKNIIAGDVWGVSDRPATEDEKDQYFQVIGTVGFFEKVTGEDINTGSSKGAHKTVVLKLLRVLAKADESVLLNQLLSKNESVKFAGIFGEDQDWPDYQEWISNGADQSKVQLDEHKKGLFQGQAAVLRTLIPFKDKCFRKISLPKLRRALIDNHRYPFFVDEYLSDHSFTIGRDPITNVVYVSWRIGERTAEEAPRRLEPTEKYNNAGPNAGDKKFQERLARILGYLERFCRFFGTNVVFSLQNILENDDARFVPPRGFVSRSFNTLSHGVHESFLYDETAFSTEDIDSGSLTGVGNLTSNKLLSAVVLSRKGSPSSPKTALFNVNLNRRLGVNQENYAERFPNYDAKPADFPSVMNSLISLGKSCDSLAIMGCTPNELSAYIPPAAYVVADTAGEIASSLSSYSRGAIVIKKTDFMIIPKAGATA</sequence>
<name>A0A4Q7DHF5_9PROT</name>
<gene>
    <name evidence="2" type="ORF">EQU50_06300</name>
</gene>
<comment type="caution">
    <text evidence="2">The sequence shown here is derived from an EMBL/GenBank/DDBJ whole genome shotgun (WGS) entry which is preliminary data.</text>
</comment>
<protein>
    <submittedName>
        <fullName evidence="2">Uncharacterized protein</fullName>
    </submittedName>
</protein>
<dbReference type="Proteomes" id="UP000293550">
    <property type="component" value="Unassembled WGS sequence"/>
</dbReference>